<proteinExistence type="predicted"/>
<dbReference type="AlphaFoldDB" id="A0A7R9EG93"/>
<dbReference type="EMBL" id="OB795331">
    <property type="protein sequence ID" value="CAD7432071.1"/>
    <property type="molecule type" value="Genomic_DNA"/>
</dbReference>
<sequence>MASHMGSSKGGLRVEPTYKRDNAETSQLQYLSESISKVAHSPHFYTEWDLENTTFKKATCQTQRDSLFTCHHSKDNYVKQGASPTSRRQRQCRLQPERCFPISTITLTSSSDVINSWLPRATGLDSTLMSTLHGGYFKN</sequence>
<organism evidence="1">
    <name type="scientific">Timema monikensis</name>
    <dbReference type="NCBI Taxonomy" id="170555"/>
    <lineage>
        <taxon>Eukaryota</taxon>
        <taxon>Metazoa</taxon>
        <taxon>Ecdysozoa</taxon>
        <taxon>Arthropoda</taxon>
        <taxon>Hexapoda</taxon>
        <taxon>Insecta</taxon>
        <taxon>Pterygota</taxon>
        <taxon>Neoptera</taxon>
        <taxon>Polyneoptera</taxon>
        <taxon>Phasmatodea</taxon>
        <taxon>Timematodea</taxon>
        <taxon>Timematoidea</taxon>
        <taxon>Timematidae</taxon>
        <taxon>Timema</taxon>
    </lineage>
</organism>
<evidence type="ECO:0000313" key="1">
    <source>
        <dbReference type="EMBL" id="CAD7432071.1"/>
    </source>
</evidence>
<name>A0A7R9EG93_9NEOP</name>
<accession>A0A7R9EG93</accession>
<reference evidence="1" key="1">
    <citation type="submission" date="2020-11" db="EMBL/GenBank/DDBJ databases">
        <authorList>
            <person name="Tran Van P."/>
        </authorList>
    </citation>
    <scope>NUCLEOTIDE SEQUENCE</scope>
</reference>
<gene>
    <name evidence="1" type="ORF">TMSB3V08_LOCUS8788</name>
</gene>
<protein>
    <submittedName>
        <fullName evidence="1">Uncharacterized protein</fullName>
    </submittedName>
</protein>